<evidence type="ECO:0008006" key="3">
    <source>
        <dbReference type="Google" id="ProtNLM"/>
    </source>
</evidence>
<comment type="caution">
    <text evidence="1">The sequence shown here is derived from an EMBL/GenBank/DDBJ whole genome shotgun (WGS) entry which is preliminary data.</text>
</comment>
<evidence type="ECO:0000313" key="1">
    <source>
        <dbReference type="EMBL" id="TCN63714.1"/>
    </source>
</evidence>
<proteinExistence type="predicted"/>
<protein>
    <recommendedName>
        <fullName evidence="3">Integrase catalytic domain-containing protein</fullName>
    </recommendedName>
</protein>
<reference evidence="1 2" key="1">
    <citation type="submission" date="2019-03" db="EMBL/GenBank/DDBJ databases">
        <title>Genomic Encyclopedia of Archaeal and Bacterial Type Strains, Phase II (KMG-II): from individual species to whole genera.</title>
        <authorList>
            <person name="Goeker M."/>
        </authorList>
    </citation>
    <scope>NUCLEOTIDE SEQUENCE [LARGE SCALE GENOMIC DNA]</scope>
    <source>
        <strain evidence="1 2">RL-C</strain>
    </source>
</reference>
<accession>A0A4R2ECG5</accession>
<evidence type="ECO:0000313" key="2">
    <source>
        <dbReference type="Proteomes" id="UP000294830"/>
    </source>
</evidence>
<dbReference type="RefSeq" id="WP_131840152.1">
    <property type="nucleotide sequence ID" value="NZ_SLWB01000015.1"/>
</dbReference>
<dbReference type="Proteomes" id="UP000294830">
    <property type="component" value="Unassembled WGS sequence"/>
</dbReference>
<sequence length="673" mass="77553">MPNIVTITLEEWDAAGLSYDDYKNDRKRGKLRTINRGGGAENRVLIDFNSLKVSRQRVIISAIGDPRKRVQTNTVKARIVPDAKALEYFTGYLIDDDRYLPDENVKEYCANAEVLNAIHEVIKSRTAWRKSRQISTTRMWEQIVVDVKEIKEGNALVTLPENQTRLKEKYASYLSEGYETLIHKGFKNSNRRKVTDDMKRLLLSIAAMPNKPFNTTIQDIYLQFVGGGIDIVDCETGEIFNRTDFFDKKTGAPITISKATVWNYINDPHNLAILDRVRMSQHKYNSAHRPHVHRITNVEYSLSKISMDDRDLRKMPNGVAVKAYYAYDIKSGALIGKAYSQSKDKSLFVECMRDMFRFLNANDLGMPLEVEVENHLANKFKDDLLKAGEVFKYVRWCNPGNSQEKYAETANRELKYGYEKRYREGVGRHYAKLEVNNTKEHKVWNDEGMQVVEKYYTFEQIVADDLAAIEAYNNGKHRDQKKYPGMSRLDVFLANPNPNCASYEPALLSKYIGEVTETSVRRSQYVQVMYNKYQLPNPNVLAKLAPNNYKVEAYYIPTTTGAIDEVYLYQNESYICKATKIEKFSTARAEWTDKDKEVFEKQQHYIARFDKITKDGKQKLAKVSILNTDAVDEDFTPEVIPTPQPAFEGFDNIEELISQFDGEYNSSKALDEL</sequence>
<dbReference type="EMBL" id="SLWB01000015">
    <property type="protein sequence ID" value="TCN63714.1"/>
    <property type="molecule type" value="Genomic_DNA"/>
</dbReference>
<dbReference type="OrthoDB" id="612554at2"/>
<organism evidence="1 2">
    <name type="scientific">Acetobacteroides hydrogenigenes</name>
    <dbReference type="NCBI Taxonomy" id="979970"/>
    <lineage>
        <taxon>Bacteria</taxon>
        <taxon>Pseudomonadati</taxon>
        <taxon>Bacteroidota</taxon>
        <taxon>Bacteroidia</taxon>
        <taxon>Bacteroidales</taxon>
        <taxon>Rikenellaceae</taxon>
        <taxon>Acetobacteroides</taxon>
    </lineage>
</organism>
<name>A0A4R2ECG5_9BACT</name>
<keyword evidence="2" id="KW-1185">Reference proteome</keyword>
<gene>
    <name evidence="1" type="ORF">CLV25_11564</name>
</gene>
<dbReference type="AlphaFoldDB" id="A0A4R2ECG5"/>